<accession>A0A478FPZ9</accession>
<gene>
    <name evidence="2" type="ORF">MHSWG343_05180</name>
</gene>
<evidence type="ECO:0000256" key="1">
    <source>
        <dbReference type="SAM" id="MobiDB-lite"/>
    </source>
</evidence>
<feature type="compositionally biased region" description="Basic and acidic residues" evidence="1">
    <location>
        <begin position="82"/>
        <end position="92"/>
    </location>
</feature>
<evidence type="ECO:0000313" key="3">
    <source>
        <dbReference type="Proteomes" id="UP000324831"/>
    </source>
</evidence>
<dbReference type="Proteomes" id="UP000324831">
    <property type="component" value="Unassembled WGS sequence"/>
</dbReference>
<proteinExistence type="predicted"/>
<dbReference type="EMBL" id="BIMN01000002">
    <property type="protein sequence ID" value="GCE63521.1"/>
    <property type="molecule type" value="Genomic_DNA"/>
</dbReference>
<organism evidence="2 3">
    <name type="scientific">Candidatus Mycoplasma haematohominis</name>
    <dbReference type="NCBI Taxonomy" id="1494318"/>
    <lineage>
        <taxon>Bacteria</taxon>
        <taxon>Bacillati</taxon>
        <taxon>Mycoplasmatota</taxon>
        <taxon>Mollicutes</taxon>
        <taxon>Mycoplasmataceae</taxon>
        <taxon>Mycoplasma</taxon>
    </lineage>
</organism>
<comment type="caution">
    <text evidence="2">The sequence shown here is derived from an EMBL/GenBank/DDBJ whole genome shotgun (WGS) entry which is preliminary data.</text>
</comment>
<name>A0A478FPZ9_9MOLU</name>
<reference evidence="2 3" key="1">
    <citation type="submission" date="2019-01" db="EMBL/GenBank/DDBJ databases">
        <title>Draft genome sequences of Candidatus Mycoplasma haemohominis SWG34-3 identified from a patient with pyrexia, anemia and liver dysfunction.</title>
        <authorList>
            <person name="Sekizuka T."/>
            <person name="Hattori N."/>
            <person name="Katano H."/>
            <person name="Takuma T."/>
            <person name="Ito T."/>
            <person name="Arai N."/>
            <person name="Yanai R."/>
            <person name="Ishii S."/>
            <person name="Miura Y."/>
            <person name="Tokunaga T."/>
            <person name="Watanabe H."/>
            <person name="Nomura N."/>
            <person name="Eguchi J."/>
            <person name="Arai T."/>
            <person name="Hasegawa H."/>
            <person name="Nakamaki T."/>
            <person name="Wakita T."/>
            <person name="Niki Y."/>
            <person name="Kuroda M."/>
        </authorList>
    </citation>
    <scope>NUCLEOTIDE SEQUENCE [LARGE SCALE GENOMIC DNA]</scope>
    <source>
        <strain evidence="2">SWG34-3</strain>
    </source>
</reference>
<sequence length="267" mass="29784">MDPTKLAVGAGAAVLVGGGGYGISTLFTGGNMPGYSPRNVNATNTKYVDNYPDYFVDASKGKNREWWDWVYETRYLVARENKTSDGQTRPEPKQSFIGLERGSGDDKSIQKVCRDVYGVDSNKVKTTGNIGDGEYSEADVWRYCTAVNKKPVLLSSSDAAVTEEKTRYTNNTYGDTKKDKLVAITPQDNEFFWQEQQRLFFKKDGERSGEKATKTNNFLFKALWDKGSGSLKNTCEEAYKVAVSTNTGNDKKFEETDLLKFCSLEGK</sequence>
<dbReference type="AlphaFoldDB" id="A0A478FPZ9"/>
<feature type="region of interest" description="Disordered" evidence="1">
    <location>
        <begin position="82"/>
        <end position="102"/>
    </location>
</feature>
<protein>
    <submittedName>
        <fullName evidence="2">Uncharacterized protein</fullName>
    </submittedName>
</protein>
<evidence type="ECO:0000313" key="2">
    <source>
        <dbReference type="EMBL" id="GCE63521.1"/>
    </source>
</evidence>